<dbReference type="InterPro" id="IPR058199">
    <property type="entry name" value="BlaB//VIM/IMP-1"/>
</dbReference>
<keyword evidence="12" id="KW-0046">Antibiotic resistance</keyword>
<feature type="chain" id="PRO_5012511820" description="beta-lactamase" evidence="13">
    <location>
        <begin position="35"/>
        <end position="268"/>
    </location>
</feature>
<dbReference type="AlphaFoldDB" id="A0A238XXV9"/>
<evidence type="ECO:0000256" key="10">
    <source>
        <dbReference type="ARBA" id="ARBA00022801"/>
    </source>
</evidence>
<dbReference type="SMART" id="SM00849">
    <property type="entry name" value="Lactamase_B"/>
    <property type="match status" value="1"/>
</dbReference>
<keyword evidence="16" id="KW-1185">Reference proteome</keyword>
<dbReference type="GO" id="GO:0017001">
    <property type="term" value="P:antibiotic catabolic process"/>
    <property type="evidence" value="ECO:0007669"/>
    <property type="project" value="UniProtKB-ARBA"/>
</dbReference>
<keyword evidence="7" id="KW-0479">Metal-binding</keyword>
<protein>
    <recommendedName>
        <fullName evidence="6">beta-lactamase</fullName>
        <ecNumber evidence="6">3.5.2.6</ecNumber>
    </recommendedName>
</protein>
<gene>
    <name evidence="15" type="ORF">SAMN06269173_104470</name>
</gene>
<comment type="subunit">
    <text evidence="5">Monomer.</text>
</comment>
<dbReference type="NCBIfam" id="NF033088">
    <property type="entry name" value="bla_subclass_B1"/>
    <property type="match status" value="1"/>
</dbReference>
<dbReference type="InterPro" id="IPR001279">
    <property type="entry name" value="Metallo-B-lactamas"/>
</dbReference>
<dbReference type="InterPro" id="IPR036866">
    <property type="entry name" value="RibonucZ/Hydroxyglut_hydro"/>
</dbReference>
<dbReference type="SUPFAM" id="SSF56281">
    <property type="entry name" value="Metallo-hydrolase/oxidoreductase"/>
    <property type="match status" value="1"/>
</dbReference>
<evidence type="ECO:0000256" key="8">
    <source>
        <dbReference type="ARBA" id="ARBA00022729"/>
    </source>
</evidence>
<reference evidence="16" key="1">
    <citation type="submission" date="2017-06" db="EMBL/GenBank/DDBJ databases">
        <authorList>
            <person name="Varghese N."/>
            <person name="Submissions S."/>
        </authorList>
    </citation>
    <scope>NUCLEOTIDE SEQUENCE [LARGE SCALE GENOMIC DNA]</scope>
    <source>
        <strain evidence="16">DSM 28041</strain>
    </source>
</reference>
<evidence type="ECO:0000256" key="1">
    <source>
        <dbReference type="ARBA" id="ARBA00001526"/>
    </source>
</evidence>
<evidence type="ECO:0000256" key="3">
    <source>
        <dbReference type="ARBA" id="ARBA00004418"/>
    </source>
</evidence>
<keyword evidence="8 13" id="KW-0732">Signal</keyword>
<dbReference type="PANTHER" id="PTHR42951:SF4">
    <property type="entry name" value="ACYL-COENZYME A THIOESTERASE MBLAC2"/>
    <property type="match status" value="1"/>
</dbReference>
<name>A0A238XXV9_9BACT</name>
<keyword evidence="11" id="KW-0862">Zinc</keyword>
<accession>A0A238XXV9</accession>
<comment type="catalytic activity">
    <reaction evidence="1">
        <text>a beta-lactam + H2O = a substituted beta-amino acid</text>
        <dbReference type="Rhea" id="RHEA:20401"/>
        <dbReference type="ChEBI" id="CHEBI:15377"/>
        <dbReference type="ChEBI" id="CHEBI:35627"/>
        <dbReference type="ChEBI" id="CHEBI:140347"/>
        <dbReference type="EC" id="3.5.2.6"/>
    </reaction>
</comment>
<sequence length="268" mass="28698">MRSTFSISSARRGRAARLLCLLSVFLVAGGSAQAQKLAPPVRFRQVAPDVFVHTSYHKSAGTTAPVAANGLIVRTSTGALLVDTGWNSDQTLQILRWVADSLHQHVRMAVVTHAHEDRLGGIAALRANHIRVLGSPLTAKLALAQQLDAPTPSIQPYTLIRAGRTRLEVFFPGPGHAPDNVVVWLPRQRVLFGGSLLKDATATTLGNIADADLKQWPAAVRKVATHYPKAQVVVPGNGAPGGPELFTHTLRLLRPGSNPQTRTALNSK</sequence>
<feature type="signal peptide" evidence="13">
    <location>
        <begin position="1"/>
        <end position="34"/>
    </location>
</feature>
<dbReference type="EC" id="3.5.2.6" evidence="6"/>
<comment type="subcellular location">
    <subcellularLocation>
        <location evidence="3">Periplasm</location>
    </subcellularLocation>
</comment>
<evidence type="ECO:0000256" key="4">
    <source>
        <dbReference type="ARBA" id="ARBA00005250"/>
    </source>
</evidence>
<organism evidence="15 16">
    <name type="scientific">Hymenobacter mucosus</name>
    <dbReference type="NCBI Taxonomy" id="1411120"/>
    <lineage>
        <taxon>Bacteria</taxon>
        <taxon>Pseudomonadati</taxon>
        <taxon>Bacteroidota</taxon>
        <taxon>Cytophagia</taxon>
        <taxon>Cytophagales</taxon>
        <taxon>Hymenobacteraceae</taxon>
        <taxon>Hymenobacter</taxon>
    </lineage>
</organism>
<evidence type="ECO:0000256" key="2">
    <source>
        <dbReference type="ARBA" id="ARBA00001947"/>
    </source>
</evidence>
<evidence type="ECO:0000256" key="11">
    <source>
        <dbReference type="ARBA" id="ARBA00022833"/>
    </source>
</evidence>
<evidence type="ECO:0000313" key="15">
    <source>
        <dbReference type="EMBL" id="SNR63530.1"/>
    </source>
</evidence>
<evidence type="ECO:0000256" key="5">
    <source>
        <dbReference type="ARBA" id="ARBA00011245"/>
    </source>
</evidence>
<comment type="cofactor">
    <cofactor evidence="2">
        <name>Zn(2+)</name>
        <dbReference type="ChEBI" id="CHEBI:29105"/>
    </cofactor>
</comment>
<dbReference type="Gene3D" id="3.60.15.10">
    <property type="entry name" value="Ribonuclease Z/Hydroxyacylglutathione hydrolase-like"/>
    <property type="match status" value="1"/>
</dbReference>
<evidence type="ECO:0000256" key="9">
    <source>
        <dbReference type="ARBA" id="ARBA00022764"/>
    </source>
</evidence>
<proteinExistence type="inferred from homology"/>
<keyword evidence="10" id="KW-0378">Hydrolase</keyword>
<evidence type="ECO:0000313" key="16">
    <source>
        <dbReference type="Proteomes" id="UP000198310"/>
    </source>
</evidence>
<evidence type="ECO:0000256" key="12">
    <source>
        <dbReference type="ARBA" id="ARBA00023251"/>
    </source>
</evidence>
<dbReference type="Proteomes" id="UP000198310">
    <property type="component" value="Unassembled WGS sequence"/>
</dbReference>
<dbReference type="InterPro" id="IPR050855">
    <property type="entry name" value="NDM-1-like"/>
</dbReference>
<dbReference type="Pfam" id="PF00753">
    <property type="entry name" value="Lactamase_B"/>
    <property type="match status" value="1"/>
</dbReference>
<evidence type="ECO:0000256" key="7">
    <source>
        <dbReference type="ARBA" id="ARBA00022723"/>
    </source>
</evidence>
<dbReference type="RefSeq" id="WP_089332836.1">
    <property type="nucleotide sequence ID" value="NZ_FZNS01000004.1"/>
</dbReference>
<dbReference type="NCBIfam" id="NF012229">
    <property type="entry name" value="bla_class_B_core"/>
    <property type="match status" value="1"/>
</dbReference>
<evidence type="ECO:0000256" key="6">
    <source>
        <dbReference type="ARBA" id="ARBA00012865"/>
    </source>
</evidence>
<keyword evidence="9" id="KW-0574">Periplasm</keyword>
<evidence type="ECO:0000259" key="14">
    <source>
        <dbReference type="SMART" id="SM00849"/>
    </source>
</evidence>
<dbReference type="PANTHER" id="PTHR42951">
    <property type="entry name" value="METALLO-BETA-LACTAMASE DOMAIN-CONTAINING"/>
    <property type="match status" value="1"/>
</dbReference>
<evidence type="ECO:0000256" key="13">
    <source>
        <dbReference type="SAM" id="SignalP"/>
    </source>
</evidence>
<comment type="similarity">
    <text evidence="4">Belongs to the metallo-beta-lactamase superfamily. Class-B beta-lactamase family.</text>
</comment>
<dbReference type="EMBL" id="FZNS01000004">
    <property type="protein sequence ID" value="SNR63530.1"/>
    <property type="molecule type" value="Genomic_DNA"/>
</dbReference>
<feature type="domain" description="Metallo-beta-lactamase" evidence="14">
    <location>
        <begin position="67"/>
        <end position="237"/>
    </location>
</feature>